<dbReference type="Proteomes" id="UP000600799">
    <property type="component" value="Unassembled WGS sequence"/>
</dbReference>
<comment type="function">
    <text evidence="1">Thiol-specific peroxidase that catalyzes the reduction of hydrogen peroxide and organic hydroperoxides to water and alcohols, respectively. Plays a role in cell protection against oxidative stress by detoxifying peroxides and as sensor of hydrogen peroxide-mediated signaling events.</text>
</comment>
<keyword evidence="7" id="KW-0676">Redox-active center</keyword>
<proteinExistence type="inferred from homology"/>
<feature type="signal peptide" evidence="12">
    <location>
        <begin position="1"/>
        <end position="23"/>
    </location>
</feature>
<evidence type="ECO:0000256" key="8">
    <source>
        <dbReference type="ARBA" id="ARBA00032824"/>
    </source>
</evidence>
<keyword evidence="6" id="KW-1015">Disulfide bond</keyword>
<dbReference type="SUPFAM" id="SSF52833">
    <property type="entry name" value="Thioredoxin-like"/>
    <property type="match status" value="1"/>
</dbReference>
<keyword evidence="12" id="KW-0732">Signal</keyword>
<dbReference type="InterPro" id="IPR013766">
    <property type="entry name" value="Thioredoxin_domain"/>
</dbReference>
<evidence type="ECO:0000256" key="1">
    <source>
        <dbReference type="ARBA" id="ARBA00003330"/>
    </source>
</evidence>
<comment type="catalytic activity">
    <reaction evidence="11">
        <text>a hydroperoxide + [thioredoxin]-dithiol = an alcohol + [thioredoxin]-disulfide + H2O</text>
        <dbReference type="Rhea" id="RHEA:62620"/>
        <dbReference type="Rhea" id="RHEA-COMP:10698"/>
        <dbReference type="Rhea" id="RHEA-COMP:10700"/>
        <dbReference type="ChEBI" id="CHEBI:15377"/>
        <dbReference type="ChEBI" id="CHEBI:29950"/>
        <dbReference type="ChEBI" id="CHEBI:30879"/>
        <dbReference type="ChEBI" id="CHEBI:35924"/>
        <dbReference type="ChEBI" id="CHEBI:50058"/>
        <dbReference type="EC" id="1.11.1.24"/>
    </reaction>
</comment>
<dbReference type="PANTHER" id="PTHR42801">
    <property type="entry name" value="THIOREDOXIN-DEPENDENT PEROXIDE REDUCTASE"/>
    <property type="match status" value="1"/>
</dbReference>
<evidence type="ECO:0000313" key="15">
    <source>
        <dbReference type="Proteomes" id="UP000600799"/>
    </source>
</evidence>
<keyword evidence="15" id="KW-1185">Reference proteome</keyword>
<gene>
    <name evidence="14" type="ORF">I2488_04765</name>
</gene>
<dbReference type="Gene3D" id="3.40.30.10">
    <property type="entry name" value="Glutaredoxin"/>
    <property type="match status" value="1"/>
</dbReference>
<dbReference type="EC" id="1.11.1.24" evidence="2"/>
<feature type="chain" id="PRO_5045835436" description="thioredoxin-dependent peroxiredoxin" evidence="12">
    <location>
        <begin position="24"/>
        <end position="183"/>
    </location>
</feature>
<dbReference type="PANTHER" id="PTHR42801:SF4">
    <property type="entry name" value="AHPC_TSA FAMILY PROTEIN"/>
    <property type="match status" value="1"/>
</dbReference>
<evidence type="ECO:0000256" key="7">
    <source>
        <dbReference type="ARBA" id="ARBA00023284"/>
    </source>
</evidence>
<accession>A0ABS0HE67</accession>
<reference evidence="14 15" key="1">
    <citation type="submission" date="2020-11" db="EMBL/GenBank/DDBJ databases">
        <title>The genome sequence of Novosphingobium sp. 1Y9A.</title>
        <authorList>
            <person name="Liu Y."/>
        </authorList>
    </citation>
    <scope>NUCLEOTIDE SEQUENCE [LARGE SCALE GENOMIC DNA]</scope>
    <source>
        <strain evidence="14 15">1Y9A</strain>
    </source>
</reference>
<dbReference type="EMBL" id="JADQDC010000002">
    <property type="protein sequence ID" value="MBF9150305.1"/>
    <property type="molecule type" value="Genomic_DNA"/>
</dbReference>
<name>A0ABS0HE67_9SPHN</name>
<evidence type="ECO:0000256" key="6">
    <source>
        <dbReference type="ARBA" id="ARBA00023157"/>
    </source>
</evidence>
<evidence type="ECO:0000256" key="4">
    <source>
        <dbReference type="ARBA" id="ARBA00022862"/>
    </source>
</evidence>
<evidence type="ECO:0000256" key="10">
    <source>
        <dbReference type="ARBA" id="ARBA00042639"/>
    </source>
</evidence>
<dbReference type="InterPro" id="IPR050924">
    <property type="entry name" value="Peroxiredoxin_BCP/PrxQ"/>
</dbReference>
<dbReference type="Pfam" id="PF00578">
    <property type="entry name" value="AhpC-TSA"/>
    <property type="match status" value="1"/>
</dbReference>
<evidence type="ECO:0000256" key="3">
    <source>
        <dbReference type="ARBA" id="ARBA00022559"/>
    </source>
</evidence>
<comment type="caution">
    <text evidence="14">The sequence shown here is derived from an EMBL/GenBank/DDBJ whole genome shotgun (WGS) entry which is preliminary data.</text>
</comment>
<evidence type="ECO:0000313" key="14">
    <source>
        <dbReference type="EMBL" id="MBF9150305.1"/>
    </source>
</evidence>
<dbReference type="CDD" id="cd03017">
    <property type="entry name" value="PRX_BCP"/>
    <property type="match status" value="1"/>
</dbReference>
<dbReference type="PROSITE" id="PS51352">
    <property type="entry name" value="THIOREDOXIN_2"/>
    <property type="match status" value="1"/>
</dbReference>
<evidence type="ECO:0000256" key="12">
    <source>
        <dbReference type="SAM" id="SignalP"/>
    </source>
</evidence>
<comment type="similarity">
    <text evidence="9">Belongs to the peroxiredoxin family. BCP/PrxQ subfamily.</text>
</comment>
<evidence type="ECO:0000256" key="5">
    <source>
        <dbReference type="ARBA" id="ARBA00023002"/>
    </source>
</evidence>
<dbReference type="RefSeq" id="WP_196274654.1">
    <property type="nucleotide sequence ID" value="NZ_JADQDC010000002.1"/>
</dbReference>
<protein>
    <recommendedName>
        <fullName evidence="2">thioredoxin-dependent peroxiredoxin</fullName>
        <ecNumber evidence="2">1.11.1.24</ecNumber>
    </recommendedName>
    <alternativeName>
        <fullName evidence="8">Thioredoxin peroxidase</fullName>
    </alternativeName>
    <alternativeName>
        <fullName evidence="10">Thioredoxin-dependent peroxiredoxin Bcp</fullName>
    </alternativeName>
</protein>
<keyword evidence="3" id="KW-0575">Peroxidase</keyword>
<evidence type="ECO:0000259" key="13">
    <source>
        <dbReference type="PROSITE" id="PS51352"/>
    </source>
</evidence>
<feature type="domain" description="Thioredoxin" evidence="13">
    <location>
        <begin position="25"/>
        <end position="181"/>
    </location>
</feature>
<sequence length="183" mass="19418">MTIRTLAAAAAAFALTLSAPAFAELPTGARAPDFAAPGALAGKPFSFKLHQALKKGPVVLYFYPKAFTQGCTLEAHAFAEATAQFKAAGATVIGMSNDDVATLQKFSTEACRDKFAVASASPDLIKAYDVDLRKPDGSSTGLTKRTSYVIAKNGKIVMVHSDMDYRDHVKMTLAAVRKLKKSV</sequence>
<dbReference type="InterPro" id="IPR036249">
    <property type="entry name" value="Thioredoxin-like_sf"/>
</dbReference>
<evidence type="ECO:0000256" key="11">
    <source>
        <dbReference type="ARBA" id="ARBA00049091"/>
    </source>
</evidence>
<keyword evidence="5" id="KW-0560">Oxidoreductase</keyword>
<keyword evidence="4" id="KW-0049">Antioxidant</keyword>
<dbReference type="InterPro" id="IPR000866">
    <property type="entry name" value="AhpC/TSA"/>
</dbReference>
<organism evidence="14 15">
    <name type="scientific">Novosphingobium jiangmenense</name>
    <dbReference type="NCBI Taxonomy" id="2791981"/>
    <lineage>
        <taxon>Bacteria</taxon>
        <taxon>Pseudomonadati</taxon>
        <taxon>Pseudomonadota</taxon>
        <taxon>Alphaproteobacteria</taxon>
        <taxon>Sphingomonadales</taxon>
        <taxon>Sphingomonadaceae</taxon>
        <taxon>Novosphingobium</taxon>
    </lineage>
</organism>
<evidence type="ECO:0000256" key="2">
    <source>
        <dbReference type="ARBA" id="ARBA00013017"/>
    </source>
</evidence>
<evidence type="ECO:0000256" key="9">
    <source>
        <dbReference type="ARBA" id="ARBA00038489"/>
    </source>
</evidence>